<evidence type="ECO:0000256" key="2">
    <source>
        <dbReference type="ARBA" id="ARBA00023054"/>
    </source>
</evidence>
<keyword evidence="5" id="KW-1185">Reference proteome</keyword>
<evidence type="ECO:0000313" key="5">
    <source>
        <dbReference type="Proteomes" id="UP000198984"/>
    </source>
</evidence>
<dbReference type="Gene3D" id="2.40.50.100">
    <property type="match status" value="1"/>
</dbReference>
<dbReference type="PANTHER" id="PTHR32347:SF23">
    <property type="entry name" value="BLL5650 PROTEIN"/>
    <property type="match status" value="1"/>
</dbReference>
<name>A0A1H7XG18_9BACT</name>
<organism evidence="4 5">
    <name type="scientific">Chitinophaga rupis</name>
    <dbReference type="NCBI Taxonomy" id="573321"/>
    <lineage>
        <taxon>Bacteria</taxon>
        <taxon>Pseudomonadati</taxon>
        <taxon>Bacteroidota</taxon>
        <taxon>Chitinophagia</taxon>
        <taxon>Chitinophagales</taxon>
        <taxon>Chitinophagaceae</taxon>
        <taxon>Chitinophaga</taxon>
    </lineage>
</organism>
<dbReference type="PANTHER" id="PTHR32347">
    <property type="entry name" value="EFFLUX SYSTEM COMPONENT YKNX-RELATED"/>
    <property type="match status" value="1"/>
</dbReference>
<dbReference type="InterPro" id="IPR050465">
    <property type="entry name" value="UPF0194_transport"/>
</dbReference>
<evidence type="ECO:0000313" key="4">
    <source>
        <dbReference type="EMBL" id="SEM31989.1"/>
    </source>
</evidence>
<sequence>MRTVFNVIVLAIMLPACRSNDDNADAYGNFEAIETVVSAEGTGKLLSFAVEEGMTLPADTIVGWIDSTQLALKKSQVKANIKAVLSKIPETAPQLEVIREQIATQKREQLRIQNLVKASAATTKQLDDINAQVAVLEKQYRSLASTLNTQVSGYSSETQPLEAQVLQLNDQLRQSRIVNPVSGTVLTKYVEKGEVVNYGKPLYKVADLSSLLLRAYVGEEQLGLLKIGQQVTVRTDLPEGKYHEWPGTVTWVSAEAEFTPKEIQTKEERTNLVYAVKVKVENDGSLKIGMPAELKLAKQ</sequence>
<evidence type="ECO:0000256" key="1">
    <source>
        <dbReference type="ARBA" id="ARBA00004196"/>
    </source>
</evidence>
<dbReference type="RefSeq" id="WP_089914397.1">
    <property type="nucleotide sequence ID" value="NZ_FOBB01000004.1"/>
</dbReference>
<protein>
    <submittedName>
        <fullName evidence="4">HlyD family secretion protein</fullName>
    </submittedName>
</protein>
<keyword evidence="2 3" id="KW-0175">Coiled coil</keyword>
<dbReference type="Proteomes" id="UP000198984">
    <property type="component" value="Unassembled WGS sequence"/>
</dbReference>
<accession>A0A1H7XG18</accession>
<feature type="coiled-coil region" evidence="3">
    <location>
        <begin position="119"/>
        <end position="146"/>
    </location>
</feature>
<dbReference type="EMBL" id="FOBB01000004">
    <property type="protein sequence ID" value="SEM31989.1"/>
    <property type="molecule type" value="Genomic_DNA"/>
</dbReference>
<dbReference type="OrthoDB" id="9778236at2"/>
<reference evidence="4 5" key="1">
    <citation type="submission" date="2016-10" db="EMBL/GenBank/DDBJ databases">
        <authorList>
            <person name="de Groot N.N."/>
        </authorList>
    </citation>
    <scope>NUCLEOTIDE SEQUENCE [LARGE SCALE GENOMIC DNA]</scope>
    <source>
        <strain evidence="4 5">DSM 21039</strain>
    </source>
</reference>
<gene>
    <name evidence="4" type="ORF">SAMN04488505_10445</name>
</gene>
<dbReference type="Gene3D" id="2.40.30.170">
    <property type="match status" value="1"/>
</dbReference>
<dbReference type="STRING" id="573321.SAMN04488505_10445"/>
<dbReference type="AlphaFoldDB" id="A0A1H7XG18"/>
<comment type="subcellular location">
    <subcellularLocation>
        <location evidence="1">Cell envelope</location>
    </subcellularLocation>
</comment>
<dbReference type="SUPFAM" id="SSF111369">
    <property type="entry name" value="HlyD-like secretion proteins"/>
    <property type="match status" value="1"/>
</dbReference>
<proteinExistence type="predicted"/>
<evidence type="ECO:0000256" key="3">
    <source>
        <dbReference type="SAM" id="Coils"/>
    </source>
</evidence>
<dbReference type="GO" id="GO:0030313">
    <property type="term" value="C:cell envelope"/>
    <property type="evidence" value="ECO:0007669"/>
    <property type="project" value="UniProtKB-SubCell"/>
</dbReference>